<dbReference type="Gene3D" id="3.60.20.10">
    <property type="entry name" value="Glutamine Phosphoribosylpyrophosphate, subunit 1, domain 1"/>
    <property type="match status" value="1"/>
</dbReference>
<evidence type="ECO:0008006" key="4">
    <source>
        <dbReference type="Google" id="ProtNLM"/>
    </source>
</evidence>
<dbReference type="STRING" id="4081.A0A3Q7FL83"/>
<dbReference type="GO" id="GO:0005634">
    <property type="term" value="C:nucleus"/>
    <property type="evidence" value="ECO:0000318"/>
    <property type="project" value="GO_Central"/>
</dbReference>
<keyword evidence="1" id="KW-0865">Zymogen</keyword>
<dbReference type="Proteomes" id="UP000004994">
    <property type="component" value="Chromosome 3"/>
</dbReference>
<dbReference type="GO" id="GO:0004175">
    <property type="term" value="F:endopeptidase activity"/>
    <property type="evidence" value="ECO:0000318"/>
    <property type="project" value="GO_Central"/>
</dbReference>
<accession>A0A3Q7FL83</accession>
<dbReference type="InterPro" id="IPR023333">
    <property type="entry name" value="Proteasome_suB-type"/>
</dbReference>
<evidence type="ECO:0000313" key="2">
    <source>
        <dbReference type="EnsemblPlants" id="Solyc03g063420.2.1"/>
    </source>
</evidence>
<dbReference type="GO" id="GO:0005829">
    <property type="term" value="C:cytosol"/>
    <property type="evidence" value="ECO:0000318"/>
    <property type="project" value="GO_Central"/>
</dbReference>
<dbReference type="InParanoid" id="A0A3Q7FL83"/>
<dbReference type="EnsemblPlants" id="Solyc03g063420.2.1">
    <property type="protein sequence ID" value="Solyc03g063420.2.1"/>
    <property type="gene ID" value="Solyc03g063420.2"/>
</dbReference>
<sequence length="394" mass="44059">MMKINFNGLEQTAPLRRESSELFNGISNSPSFHLPNTANFDGFQKEAIQMVKPAKGTTTLAFIFKGGVMVVVDSRASMPFAHYCLYVKQCEEVLELLINFFYYDHPLVNGSCDLVAYPVTLSNDLIRDMEDLIIFMIEFFLVQVNLYLTGLSIKCLLVLKISTFYKISSVAYSTSQSVKKIIEINPYMLGTRLVGLLAANSGIETWESSHRFLFVIQCRLHELENERRISVTGASKMLANILYSYRGMGLSVGTMIADWDVKGPGLYYVDSDGGRLKGNRFSAGSCSPYAFGVLDNGCQTTELLRPLCNSNFPPYVVSLYRYDLSMEEVAELARRAIYHATFRDGASGGVASVYHVGPNEWKKLLGDDVGELHYHYYPVEVAAVEQEMAEVPLA</sequence>
<dbReference type="Pfam" id="PF00227">
    <property type="entry name" value="Proteasome"/>
    <property type="match status" value="1"/>
</dbReference>
<protein>
    <recommendedName>
        <fullName evidence="4">Proteasome endopeptidase complex</fullName>
    </recommendedName>
</protein>
<dbReference type="PaxDb" id="4081-Solyc03g063420.1.1"/>
<evidence type="ECO:0000256" key="1">
    <source>
        <dbReference type="ARBA" id="ARBA00023145"/>
    </source>
</evidence>
<dbReference type="GO" id="GO:0043161">
    <property type="term" value="P:proteasome-mediated ubiquitin-dependent protein catabolic process"/>
    <property type="evidence" value="ECO:0000318"/>
    <property type="project" value="GO_Central"/>
</dbReference>
<dbReference type="GO" id="GO:0019774">
    <property type="term" value="C:proteasome core complex, beta-subunit complex"/>
    <property type="evidence" value="ECO:0000318"/>
    <property type="project" value="GO_Central"/>
</dbReference>
<dbReference type="AlphaFoldDB" id="A0A3Q7FL83"/>
<evidence type="ECO:0000313" key="3">
    <source>
        <dbReference type="Proteomes" id="UP000004994"/>
    </source>
</evidence>
<dbReference type="Gramene" id="Solyc03g063420.2.1">
    <property type="protein sequence ID" value="Solyc03g063420.2.1"/>
    <property type="gene ID" value="Solyc03g063420.2"/>
</dbReference>
<proteinExistence type="predicted"/>
<reference evidence="2" key="2">
    <citation type="submission" date="2019-01" db="UniProtKB">
        <authorList>
            <consortium name="EnsemblPlants"/>
        </authorList>
    </citation>
    <scope>IDENTIFICATION</scope>
    <source>
        <strain evidence="2">cv. Heinz 1706</strain>
    </source>
</reference>
<dbReference type="PANTHER" id="PTHR32194">
    <property type="entry name" value="METALLOPROTEASE TLDD"/>
    <property type="match status" value="1"/>
</dbReference>
<keyword evidence="3" id="KW-1185">Reference proteome</keyword>
<dbReference type="PANTHER" id="PTHR32194:SF3">
    <property type="entry name" value="PROTEASOME SUBUNIT BETA"/>
    <property type="match status" value="1"/>
</dbReference>
<organism evidence="2">
    <name type="scientific">Solanum lycopersicum</name>
    <name type="common">Tomato</name>
    <name type="synonym">Lycopersicon esculentum</name>
    <dbReference type="NCBI Taxonomy" id="4081"/>
    <lineage>
        <taxon>Eukaryota</taxon>
        <taxon>Viridiplantae</taxon>
        <taxon>Streptophyta</taxon>
        <taxon>Embryophyta</taxon>
        <taxon>Tracheophyta</taxon>
        <taxon>Spermatophyta</taxon>
        <taxon>Magnoliopsida</taxon>
        <taxon>eudicotyledons</taxon>
        <taxon>Gunneridae</taxon>
        <taxon>Pentapetalae</taxon>
        <taxon>asterids</taxon>
        <taxon>lamiids</taxon>
        <taxon>Solanales</taxon>
        <taxon>Solanaceae</taxon>
        <taxon>Solanoideae</taxon>
        <taxon>Solaneae</taxon>
        <taxon>Solanum</taxon>
        <taxon>Solanum subgen. Lycopersicon</taxon>
    </lineage>
</organism>
<dbReference type="SUPFAM" id="SSF56235">
    <property type="entry name" value="N-terminal nucleophile aminohydrolases (Ntn hydrolases)"/>
    <property type="match status" value="2"/>
</dbReference>
<dbReference type="InterPro" id="IPR029055">
    <property type="entry name" value="Ntn_hydrolases_N"/>
</dbReference>
<dbReference type="InterPro" id="IPR001353">
    <property type="entry name" value="Proteasome_sua/b"/>
</dbReference>
<name>A0A3Q7FL83_SOLLC</name>
<reference evidence="2" key="1">
    <citation type="journal article" date="2012" name="Nature">
        <title>The tomato genome sequence provides insights into fleshy fruit evolution.</title>
        <authorList>
            <consortium name="Tomato Genome Consortium"/>
        </authorList>
    </citation>
    <scope>NUCLEOTIDE SEQUENCE [LARGE SCALE GENOMIC DNA]</scope>
    <source>
        <strain evidence="2">cv. Heinz 1706</strain>
    </source>
</reference>